<reference evidence="3 4" key="2">
    <citation type="submission" date="2014-07" db="EMBL/GenBank/DDBJ databases">
        <authorList>
            <person name="Zhang J.E."/>
            <person name="Yang H."/>
            <person name="Guo J."/>
            <person name="Deng Z."/>
            <person name="Luo H."/>
            <person name="Luo M."/>
            <person name="Zhao B."/>
        </authorList>
    </citation>
    <scope>NUCLEOTIDE SEQUENCE [LARGE SCALE GENOMIC DNA]</scope>
    <source>
        <strain evidence="3">ATCC 10762</strain>
        <strain evidence="4">ATCC 10762 / DSM 40127 / CCM 3239 / JCM 4008 / LMG 5968 / NBRC 12843 / NCIMB 8234 / A-377</strain>
    </source>
</reference>
<dbReference type="KEGG" id="kau:B6264_24630"/>
<reference evidence="4" key="4">
    <citation type="submission" date="2016-08" db="EMBL/GenBank/DDBJ databases">
        <title>Sequencing, assembly and comparative genomics of S. aureofaciens ATCC 10762.</title>
        <authorList>
            <person name="Gradnigo J.S."/>
            <person name="Johnson N."/>
            <person name="Somerville G.A."/>
        </authorList>
    </citation>
    <scope>NUCLEOTIDE SEQUENCE [LARGE SCALE GENOMIC DNA]</scope>
    <source>
        <strain evidence="4">ATCC 10762 / DSM 40127 / CCM 3239 / JCM 4008 / LMG 5968 / NBRC 12843 / NCIMB 8234 / A-377</strain>
    </source>
</reference>
<accession>A0A8H9HZA6</accession>
<reference evidence="3" key="3">
    <citation type="submission" date="2016-08" db="EMBL/GenBank/DDBJ databases">
        <title>Sequencing, Assembly and Comparative Genomics of S. aureofaciens ATCC 10762.</title>
        <authorList>
            <person name="Gradnigo J.S."/>
            <person name="Johnson N."/>
            <person name="Somerville G.A."/>
        </authorList>
    </citation>
    <scope>NUCLEOTIDE SEQUENCE [LARGE SCALE GENOMIC DNA]</scope>
    <source>
        <strain evidence="3">ATCC 10762</strain>
    </source>
</reference>
<comment type="caution">
    <text evidence="3">The sequence shown here is derived from an EMBL/GenBank/DDBJ whole genome shotgun (WGS) entry which is preliminary data.</text>
</comment>
<evidence type="ECO:0000313" key="2">
    <source>
        <dbReference type="EMBL" id="GGV01271.1"/>
    </source>
</evidence>
<dbReference type="RefSeq" id="WP_030556119.1">
    <property type="nucleotide sequence ID" value="NZ_CP020567.1"/>
</dbReference>
<accession>A0A1E7N8N8</accession>
<dbReference type="Proteomes" id="UP000037395">
    <property type="component" value="Unassembled WGS sequence"/>
</dbReference>
<proteinExistence type="predicted"/>
<reference evidence="2" key="1">
    <citation type="journal article" date="2014" name="Int. J. Syst. Evol. Microbiol.">
        <title>Complete genome sequence of Corynebacterium casei LMG S-19264T (=DSM 44701T), isolated from a smear-ripened cheese.</title>
        <authorList>
            <consortium name="US DOE Joint Genome Institute (JGI-PGF)"/>
            <person name="Walter F."/>
            <person name="Albersmeier A."/>
            <person name="Kalinowski J."/>
            <person name="Ruckert C."/>
        </authorList>
    </citation>
    <scope>NUCLEOTIDE SEQUENCE</scope>
    <source>
        <strain evidence="2">JCM 4434</strain>
    </source>
</reference>
<keyword evidence="4" id="KW-1185">Reference proteome</keyword>
<organism evidence="3 4">
    <name type="scientific">Kitasatospora aureofaciens</name>
    <name type="common">Streptomyces aureofaciens</name>
    <dbReference type="NCBI Taxonomy" id="1894"/>
    <lineage>
        <taxon>Bacteria</taxon>
        <taxon>Bacillati</taxon>
        <taxon>Actinomycetota</taxon>
        <taxon>Actinomycetes</taxon>
        <taxon>Kitasatosporales</taxon>
        <taxon>Streptomycetaceae</taxon>
        <taxon>Kitasatospora</taxon>
    </lineage>
</organism>
<protein>
    <submittedName>
        <fullName evidence="3">Uncharacterized protein</fullName>
    </submittedName>
</protein>
<sequence>MERLQHGRAVAGGDRQPVTRRPVGHQAVRDAVPDDAAMARYLAAAAVALGSPYPYGWAEDAAEAAAVRTAAHEQVDDWREQVRLPYLDMHREYGAAGKAAS</sequence>
<feature type="region of interest" description="Disordered" evidence="1">
    <location>
        <begin position="1"/>
        <end position="29"/>
    </location>
</feature>
<gene>
    <name evidence="2" type="ORF">GCM10010502_64790</name>
    <name evidence="3" type="ORF">HS99_0004365</name>
</gene>
<evidence type="ECO:0000313" key="4">
    <source>
        <dbReference type="Proteomes" id="UP000037395"/>
    </source>
</evidence>
<dbReference type="EMBL" id="BMUB01000025">
    <property type="protein sequence ID" value="GGV01271.1"/>
    <property type="molecule type" value="Genomic_DNA"/>
</dbReference>
<evidence type="ECO:0000313" key="3">
    <source>
        <dbReference type="EMBL" id="OEV37065.1"/>
    </source>
</evidence>
<dbReference type="AlphaFoldDB" id="A0A1E7N8N8"/>
<dbReference type="EMBL" id="JPRF03000021">
    <property type="protein sequence ID" value="OEV37065.1"/>
    <property type="molecule type" value="Genomic_DNA"/>
</dbReference>
<dbReference type="Proteomes" id="UP000610124">
    <property type="component" value="Unassembled WGS sequence"/>
</dbReference>
<name>A0A1E7N8N8_KITAU</name>
<reference evidence="2" key="5">
    <citation type="submission" date="2020-09" db="EMBL/GenBank/DDBJ databases">
        <authorList>
            <person name="Sun Q."/>
            <person name="Ohkuma M."/>
        </authorList>
    </citation>
    <scope>NUCLEOTIDE SEQUENCE</scope>
    <source>
        <strain evidence="2">JCM 4434</strain>
    </source>
</reference>
<evidence type="ECO:0000256" key="1">
    <source>
        <dbReference type="SAM" id="MobiDB-lite"/>
    </source>
</evidence>